<sequence>MNIVIYKGADSKMEFEKNDYYRDLESVQDECKKYLYYHVILTMTDGNIFDGIIEDVDGNNITVLSGEDVMEPENETESNQQRQYNPYGYNYGYNYGYPRRRYRRFRRRTFPLATLAAFSLLPYIAPPTYPYYPY</sequence>
<evidence type="ECO:0008006" key="4">
    <source>
        <dbReference type="Google" id="ProtNLM"/>
    </source>
</evidence>
<feature type="transmembrane region" description="Helical" evidence="1">
    <location>
        <begin position="109"/>
        <end position="125"/>
    </location>
</feature>
<evidence type="ECO:0000313" key="2">
    <source>
        <dbReference type="EMBL" id="AGX44274.1"/>
    </source>
</evidence>
<dbReference type="PATRIC" id="fig|1345695.3.peg.3291"/>
<evidence type="ECO:0000313" key="3">
    <source>
        <dbReference type="Proteomes" id="UP000017118"/>
    </source>
</evidence>
<dbReference type="eggNOG" id="ENOG5032S6I">
    <property type="taxonomic scope" value="Bacteria"/>
</dbReference>
<accession>U5MTZ9</accession>
<keyword evidence="3" id="KW-1185">Reference proteome</keyword>
<evidence type="ECO:0000256" key="1">
    <source>
        <dbReference type="SAM" id="Phobius"/>
    </source>
</evidence>
<organism evidence="2 3">
    <name type="scientific">Clostridium saccharobutylicum DSM 13864</name>
    <dbReference type="NCBI Taxonomy" id="1345695"/>
    <lineage>
        <taxon>Bacteria</taxon>
        <taxon>Bacillati</taxon>
        <taxon>Bacillota</taxon>
        <taxon>Clostridia</taxon>
        <taxon>Eubacteriales</taxon>
        <taxon>Clostridiaceae</taxon>
        <taxon>Clostridium</taxon>
    </lineage>
</organism>
<proteinExistence type="predicted"/>
<name>U5MTZ9_CLOSA</name>
<gene>
    <name evidence="2" type="ORF">CLSA_c33100</name>
</gene>
<dbReference type="HOGENOM" id="CLU_164661_0_0_9"/>
<dbReference type="Proteomes" id="UP000017118">
    <property type="component" value="Chromosome"/>
</dbReference>
<keyword evidence="1" id="KW-1133">Transmembrane helix</keyword>
<reference evidence="2 3" key="1">
    <citation type="journal article" date="2013" name="Genome Announc.">
        <title>Complete Genome Sequence of the Solvent Producer Clostridium saccharobutylicum NCP262 (DSM 13864).</title>
        <authorList>
            <person name="Poehlein A."/>
            <person name="Hartwich K."/>
            <person name="Krabben P."/>
            <person name="Ehrenreich A."/>
            <person name="Liebl W."/>
            <person name="Durre P."/>
            <person name="Gottschalk G."/>
            <person name="Daniel R."/>
        </authorList>
    </citation>
    <scope>NUCLEOTIDE SEQUENCE [LARGE SCALE GENOMIC DNA]</scope>
    <source>
        <strain evidence="2">DSM 13864</strain>
    </source>
</reference>
<dbReference type="KEGG" id="csb:CLSA_c33100"/>
<dbReference type="EMBL" id="CP006721">
    <property type="protein sequence ID" value="AGX44274.1"/>
    <property type="molecule type" value="Genomic_DNA"/>
</dbReference>
<keyword evidence="1" id="KW-0472">Membrane</keyword>
<keyword evidence="1" id="KW-0812">Transmembrane</keyword>
<protein>
    <recommendedName>
        <fullName evidence="4">LSM domain-containing protein</fullName>
    </recommendedName>
</protein>
<dbReference type="AlphaFoldDB" id="U5MTZ9"/>